<dbReference type="Proteomes" id="UP000715441">
    <property type="component" value="Unassembled WGS sequence"/>
</dbReference>
<evidence type="ECO:0000256" key="2">
    <source>
        <dbReference type="ARBA" id="ARBA00012000"/>
    </source>
</evidence>
<evidence type="ECO:0000256" key="4">
    <source>
        <dbReference type="ARBA" id="ARBA00023204"/>
    </source>
</evidence>
<evidence type="ECO:0000256" key="5">
    <source>
        <dbReference type="SAM" id="MobiDB-lite"/>
    </source>
</evidence>
<evidence type="ECO:0000259" key="7">
    <source>
        <dbReference type="SMART" id="SM01009"/>
    </source>
</evidence>
<dbReference type="SUPFAM" id="SSF55945">
    <property type="entry name" value="TATA-box binding protein-like"/>
    <property type="match status" value="1"/>
</dbReference>
<sequence>MDDAGAQVGDAADAPPAAGTRLSLRLPYREPFDVSGIFGFLGARAVPGVEWTANGTYGRTLRLPHGPATIELVPQDNHIRCEVQLSDVRDLGSAVARARRLLDLDADPQAVMRVLGSDPLLAPAVTAAPGIRVPGAVDGPELLLRAMLGQQVSVAAARTAAARLTAALGDAVPWTSTEDDAEVSSELPPDGTSQAADTAGRHALRLFPAPQAIAERGRDVLRGPKRRIEAICAAAEALASGQVDVHIGRDSDELRAELLELPGVGPWTADYVLMRVLGAPDVLLADDLVIRKGSSAVGITDLADHSQAWRPWRSYAGMYLWRSA</sequence>
<dbReference type="Gene3D" id="1.10.340.30">
    <property type="entry name" value="Hypothetical protein, domain 2"/>
    <property type="match status" value="1"/>
</dbReference>
<feature type="domain" description="DNA-3-methyladenine glycosylase AlkA N-terminal" evidence="7">
    <location>
        <begin position="23"/>
        <end position="138"/>
    </location>
</feature>
<dbReference type="SMART" id="SM00478">
    <property type="entry name" value="ENDO3c"/>
    <property type="match status" value="1"/>
</dbReference>
<feature type="region of interest" description="Disordered" evidence="5">
    <location>
        <begin position="175"/>
        <end position="197"/>
    </location>
</feature>
<dbReference type="Gene3D" id="3.30.310.20">
    <property type="entry name" value="DNA-3-methyladenine glycosylase AlkA, N-terminal domain"/>
    <property type="match status" value="1"/>
</dbReference>
<evidence type="ECO:0000256" key="1">
    <source>
        <dbReference type="ARBA" id="ARBA00000086"/>
    </source>
</evidence>
<dbReference type="SUPFAM" id="SSF48150">
    <property type="entry name" value="DNA-glycosylase"/>
    <property type="match status" value="1"/>
</dbReference>
<dbReference type="PANTHER" id="PTHR43003">
    <property type="entry name" value="DNA-3-METHYLADENINE GLYCOSYLASE"/>
    <property type="match status" value="1"/>
</dbReference>
<dbReference type="InterPro" id="IPR003265">
    <property type="entry name" value="HhH-GPD_domain"/>
</dbReference>
<keyword evidence="4" id="KW-0234">DNA repair</keyword>
<dbReference type="InterPro" id="IPR037046">
    <property type="entry name" value="AlkA_N_sf"/>
</dbReference>
<keyword evidence="3" id="KW-0227">DNA damage</keyword>
<gene>
    <name evidence="8" type="ORF">HFP15_34500</name>
</gene>
<dbReference type="EMBL" id="JAAXLS010000046">
    <property type="protein sequence ID" value="NKQ57985.1"/>
    <property type="molecule type" value="Genomic_DNA"/>
</dbReference>
<dbReference type="Gene3D" id="1.10.1670.10">
    <property type="entry name" value="Helix-hairpin-Helix base-excision DNA repair enzymes (C-terminal)"/>
    <property type="match status" value="1"/>
</dbReference>
<protein>
    <recommendedName>
        <fullName evidence="2">DNA-3-methyladenine glycosylase II</fullName>
        <ecNumber evidence="2">3.2.2.21</ecNumber>
    </recommendedName>
</protein>
<evidence type="ECO:0000313" key="8">
    <source>
        <dbReference type="EMBL" id="NKQ57985.1"/>
    </source>
</evidence>
<reference evidence="8 9" key="1">
    <citation type="submission" date="2020-04" db="EMBL/GenBank/DDBJ databases">
        <title>Novel species.</title>
        <authorList>
            <person name="Teo W.F.A."/>
            <person name="Lipun K."/>
            <person name="Srisuk N."/>
            <person name="Duangmal K."/>
        </authorList>
    </citation>
    <scope>NUCLEOTIDE SEQUENCE [LARGE SCALE GENOMIC DNA]</scope>
    <source>
        <strain evidence="8 9">K13G38</strain>
    </source>
</reference>
<accession>A0ABX1JHW5</accession>
<evidence type="ECO:0000259" key="6">
    <source>
        <dbReference type="SMART" id="SM00478"/>
    </source>
</evidence>
<dbReference type="PANTHER" id="PTHR43003:SF13">
    <property type="entry name" value="DNA-3-METHYLADENINE GLYCOSYLASE 2"/>
    <property type="match status" value="1"/>
</dbReference>
<dbReference type="SMART" id="SM01009">
    <property type="entry name" value="AlkA_N"/>
    <property type="match status" value="1"/>
</dbReference>
<dbReference type="InterPro" id="IPR011257">
    <property type="entry name" value="DNA_glycosylase"/>
</dbReference>
<feature type="domain" description="HhH-GPD" evidence="6">
    <location>
        <begin position="148"/>
        <end position="324"/>
    </location>
</feature>
<comment type="catalytic activity">
    <reaction evidence="1">
        <text>Hydrolysis of alkylated DNA, releasing 3-methyladenine, 3-methylguanine, 7-methylguanine and 7-methyladenine.</text>
        <dbReference type="EC" id="3.2.2.21"/>
    </reaction>
</comment>
<organism evidence="8 9">
    <name type="scientific">Amycolatopsis acididurans</name>
    <dbReference type="NCBI Taxonomy" id="2724524"/>
    <lineage>
        <taxon>Bacteria</taxon>
        <taxon>Bacillati</taxon>
        <taxon>Actinomycetota</taxon>
        <taxon>Actinomycetes</taxon>
        <taxon>Pseudonocardiales</taxon>
        <taxon>Pseudonocardiaceae</taxon>
        <taxon>Amycolatopsis</taxon>
    </lineage>
</organism>
<evidence type="ECO:0000313" key="9">
    <source>
        <dbReference type="Proteomes" id="UP000715441"/>
    </source>
</evidence>
<dbReference type="Pfam" id="PF06029">
    <property type="entry name" value="AlkA_N"/>
    <property type="match status" value="1"/>
</dbReference>
<evidence type="ECO:0000256" key="3">
    <source>
        <dbReference type="ARBA" id="ARBA00022763"/>
    </source>
</evidence>
<dbReference type="InterPro" id="IPR051912">
    <property type="entry name" value="Alkylbase_DNA_Glycosylase/TA"/>
</dbReference>
<dbReference type="InterPro" id="IPR023170">
    <property type="entry name" value="HhH_base_excis_C"/>
</dbReference>
<dbReference type="InterPro" id="IPR010316">
    <property type="entry name" value="AlkA_N"/>
</dbReference>
<keyword evidence="9" id="KW-1185">Reference proteome</keyword>
<dbReference type="EC" id="3.2.2.21" evidence="2"/>
<proteinExistence type="predicted"/>
<name>A0ABX1JHW5_9PSEU</name>
<comment type="caution">
    <text evidence="8">The sequence shown here is derived from an EMBL/GenBank/DDBJ whole genome shotgun (WGS) entry which is preliminary data.</text>
</comment>